<proteinExistence type="predicted"/>
<organism evidence="1 2">
    <name type="scientific">Pseudomonas bharatica CSV86</name>
    <dbReference type="NCBI Taxonomy" id="1005395"/>
    <lineage>
        <taxon>Bacteria</taxon>
        <taxon>Pseudomonadati</taxon>
        <taxon>Pseudomonadota</taxon>
        <taxon>Gammaproteobacteria</taxon>
        <taxon>Pseudomonadales</taxon>
        <taxon>Pseudomonadaceae</taxon>
        <taxon>Pseudomonas</taxon>
        <taxon>Pseudomonas bharatica</taxon>
    </lineage>
</organism>
<evidence type="ECO:0000313" key="2">
    <source>
        <dbReference type="Proteomes" id="UP000010448"/>
    </source>
</evidence>
<name>A0A7K4E8G0_9PSED</name>
<comment type="caution">
    <text evidence="1">The sequence shown here is derived from an EMBL/GenBank/DDBJ whole genome shotgun (WGS) entry which is preliminary data.</text>
</comment>
<protein>
    <submittedName>
        <fullName evidence="1">Uncharacterized protein</fullName>
    </submittedName>
</protein>
<dbReference type="AlphaFoldDB" id="A0A7K4E8G0"/>
<reference evidence="1 2" key="1">
    <citation type="journal article" date="2013" name="Genome Announc.">
        <title>Genome Sequence of Naphthalene-Degrading Soil Bacterium Pseudomonas putida CSV86.</title>
        <authorList>
            <person name="Phale P.S."/>
            <person name="Paliwal V."/>
            <person name="Raju S.C."/>
            <person name="Modak A."/>
            <person name="Purohit H.J."/>
        </authorList>
    </citation>
    <scope>NUCLEOTIDE SEQUENCE [LARGE SCALE GENOMIC DNA]</scope>
    <source>
        <strain evidence="1 2">CSV86</strain>
    </source>
</reference>
<dbReference type="EMBL" id="AMWJ02000001">
    <property type="protein sequence ID" value="NNJ13978.1"/>
    <property type="molecule type" value="Genomic_DNA"/>
</dbReference>
<dbReference type="Proteomes" id="UP000010448">
    <property type="component" value="Unassembled WGS sequence"/>
</dbReference>
<dbReference type="RefSeq" id="WP_170394300.1">
    <property type="nucleotide sequence ID" value="NZ_AMWJ02000001.1"/>
</dbReference>
<keyword evidence="2" id="KW-1185">Reference proteome</keyword>
<sequence length="193" mass="22160">MSLVTNSKAKARKHDALEQVVVKVSKEPLHKVDEDVFACFAKSVWFDTDHAKAKVHERLDDPALPLLRKRRLLYLMDRLRRYPCLDDHDAGLLKGFVQAWEKRLSAAGPWRQTAVHTRDKLAQAWGVDEDASRLFSSVLDFQTRHYVDAHNLKSGYPLSESTCHEGSHNDLSWQSDVQDIRANSACWVRRALK</sequence>
<gene>
    <name evidence="1" type="ORF">CSV86_001160</name>
</gene>
<accession>A0A7K4E8G0</accession>
<evidence type="ECO:0000313" key="1">
    <source>
        <dbReference type="EMBL" id="NNJ13978.1"/>
    </source>
</evidence>